<dbReference type="GO" id="GO:0047134">
    <property type="term" value="F:protein-disulfide reductase [NAD(P)H] activity"/>
    <property type="evidence" value="ECO:0007669"/>
    <property type="project" value="TreeGrafter"/>
</dbReference>
<evidence type="ECO:0000259" key="13">
    <source>
        <dbReference type="PROSITE" id="PS51674"/>
    </source>
</evidence>
<dbReference type="GO" id="GO:0045892">
    <property type="term" value="P:negative regulation of DNA-templated transcription"/>
    <property type="evidence" value="ECO:0007669"/>
    <property type="project" value="TreeGrafter"/>
</dbReference>
<accession>A0AAP6BGP5</accession>
<dbReference type="InterPro" id="IPR003482">
    <property type="entry name" value="Whib"/>
</dbReference>
<evidence type="ECO:0000256" key="11">
    <source>
        <dbReference type="HAMAP-Rule" id="MF_01479"/>
    </source>
</evidence>
<feature type="compositionally biased region" description="Basic and acidic residues" evidence="12">
    <location>
        <begin position="154"/>
        <end position="165"/>
    </location>
</feature>
<evidence type="ECO:0000256" key="12">
    <source>
        <dbReference type="SAM" id="MobiDB-lite"/>
    </source>
</evidence>
<feature type="binding site" evidence="11">
    <location>
        <position position="66"/>
    </location>
    <ligand>
        <name>[4Fe-4S] cluster</name>
        <dbReference type="ChEBI" id="CHEBI:49883"/>
    </ligand>
</feature>
<evidence type="ECO:0000256" key="4">
    <source>
        <dbReference type="ARBA" id="ARBA00022723"/>
    </source>
</evidence>
<keyword evidence="16" id="KW-1185">Reference proteome</keyword>
<name>A0AAP6BGP5_9ACTN</name>
<keyword evidence="7 11" id="KW-0805">Transcription regulation</keyword>
<dbReference type="GO" id="GO:0046872">
    <property type="term" value="F:metal ion binding"/>
    <property type="evidence" value="ECO:0007669"/>
    <property type="project" value="UniProtKB-KW"/>
</dbReference>
<evidence type="ECO:0000256" key="6">
    <source>
        <dbReference type="ARBA" id="ARBA00023014"/>
    </source>
</evidence>
<evidence type="ECO:0000313" key="17">
    <source>
        <dbReference type="Proteomes" id="UP001282288"/>
    </source>
</evidence>
<evidence type="ECO:0000313" key="15">
    <source>
        <dbReference type="EMBL" id="MDX3024908.1"/>
    </source>
</evidence>
<evidence type="ECO:0000256" key="2">
    <source>
        <dbReference type="ARBA" id="ARBA00006597"/>
    </source>
</evidence>
<comment type="caution">
    <text evidence="14">The sequence shown here is derived from an EMBL/GenBank/DDBJ whole genome shotgun (WGS) entry which is preliminary data.</text>
</comment>
<proteinExistence type="inferred from homology"/>
<evidence type="ECO:0000256" key="10">
    <source>
        <dbReference type="ARBA" id="ARBA00023163"/>
    </source>
</evidence>
<keyword evidence="5 11" id="KW-0408">Iron</keyword>
<feature type="region of interest" description="Disordered" evidence="12">
    <location>
        <begin position="154"/>
        <end position="210"/>
    </location>
</feature>
<keyword evidence="9 11" id="KW-1015">Disulfide bond</keyword>
<feature type="binding site" evidence="11">
    <location>
        <position position="28"/>
    </location>
    <ligand>
        <name>[4Fe-4S] cluster</name>
        <dbReference type="ChEBI" id="CHEBI:49883"/>
    </ligand>
</feature>
<dbReference type="Pfam" id="PF02467">
    <property type="entry name" value="Whib"/>
    <property type="match status" value="1"/>
</dbReference>
<dbReference type="GO" id="GO:0051539">
    <property type="term" value="F:4 iron, 4 sulfur cluster binding"/>
    <property type="evidence" value="ECO:0007669"/>
    <property type="project" value="UniProtKB-UniRule"/>
</dbReference>
<comment type="PTM">
    <text evidence="11">The Fe-S cluster can be nitrosylated by nitric oxide (NO).</text>
</comment>
<comment type="function">
    <text evidence="11">Acts as a transcriptional regulator. Probably redox-responsive. The apo- but not holo-form probably binds DNA.</text>
</comment>
<dbReference type="GeneID" id="69812493"/>
<feature type="binding site" evidence="11">
    <location>
        <position position="57"/>
    </location>
    <ligand>
        <name>[4Fe-4S] cluster</name>
        <dbReference type="ChEBI" id="CHEBI:49883"/>
    </ligand>
</feature>
<dbReference type="GO" id="GO:0003677">
    <property type="term" value="F:DNA binding"/>
    <property type="evidence" value="ECO:0007669"/>
    <property type="project" value="UniProtKB-UniRule"/>
</dbReference>
<reference evidence="14 16" key="1">
    <citation type="journal article" date="2023" name="Microb. Genom.">
        <title>Mesoterricola silvestris gen. nov., sp. nov., Mesoterricola sediminis sp. nov., Geothrix oryzae sp. nov., Geothrix edaphica sp. nov., Geothrix rubra sp. nov., and Geothrix limicola sp. nov., six novel members of Acidobacteriota isolated from soils.</title>
        <authorList>
            <person name="Weisberg A.J."/>
            <person name="Pearce E."/>
            <person name="Kramer C.G."/>
            <person name="Chang J.H."/>
            <person name="Clarke C.R."/>
        </authorList>
    </citation>
    <scope>NUCLEOTIDE SEQUENCE</scope>
    <source>
        <strain evidence="15 16">NB05-1H</strain>
        <strain evidence="14">NRRL_B-16521</strain>
    </source>
</reference>
<keyword evidence="8 11" id="KW-0238">DNA-binding</keyword>
<gene>
    <name evidence="11" type="primary">whiB</name>
    <name evidence="14" type="ORF">PV399_32350</name>
    <name evidence="15" type="ORF">PV666_44655</name>
</gene>
<feature type="domain" description="4Fe-4S Wbl-type" evidence="13">
    <location>
        <begin position="27"/>
        <end position="90"/>
    </location>
</feature>
<comment type="cofactor">
    <cofactor evidence="11">
        <name>[4Fe-4S] cluster</name>
        <dbReference type="ChEBI" id="CHEBI:49883"/>
    </cofactor>
    <text evidence="11">Binds 1 [4Fe-4S] cluster per subunit. Following nitrosylation of the [4Fe-4S] cluster binds 1 [4Fe-8(NO)] cluster per subunit.</text>
</comment>
<dbReference type="Proteomes" id="UP001272987">
    <property type="component" value="Unassembled WGS sequence"/>
</dbReference>
<sequence length="210" mass="23216">MRYITTHDAPATGLRGIADTSWQARGACHGMDVEDADAVFFPGPRDHEEIAEAKELCSWCPVRRDCLDYALDTGLTEGIWGGLTEAERRPLHKGLHRRLDYRRVIATFQGRDVHLSEAERQVVVDHAYVRGWRPDQLAAALQVSHKHARDLLRQSADKVVHRDRTYGVPQPKKKKRKKPAPAPTGSPTPAAPGSRQPAARPAPGAFGKAA</sequence>
<keyword evidence="4 11" id="KW-0479">Metal-binding</keyword>
<dbReference type="GO" id="GO:0035731">
    <property type="term" value="F:dinitrosyl-iron complex binding"/>
    <property type="evidence" value="ECO:0007669"/>
    <property type="project" value="UniProtKB-UniRule"/>
</dbReference>
<keyword evidence="6 11" id="KW-0411">Iron-sulfur</keyword>
<dbReference type="AlphaFoldDB" id="A0AAP6BGP5"/>
<evidence type="ECO:0000313" key="16">
    <source>
        <dbReference type="Proteomes" id="UP001272987"/>
    </source>
</evidence>
<feature type="binding site" evidence="11">
    <location>
        <position position="60"/>
    </location>
    <ligand>
        <name>[4Fe-4S] cluster</name>
        <dbReference type="ChEBI" id="CHEBI:49883"/>
    </ligand>
</feature>
<dbReference type="HAMAP" id="MF_01479">
    <property type="entry name" value="WhiB"/>
    <property type="match status" value="1"/>
</dbReference>
<evidence type="ECO:0000256" key="8">
    <source>
        <dbReference type="ARBA" id="ARBA00023125"/>
    </source>
</evidence>
<organism evidence="14 17">
    <name type="scientific">Streptomyces acidiscabies</name>
    <dbReference type="NCBI Taxonomy" id="42234"/>
    <lineage>
        <taxon>Bacteria</taxon>
        <taxon>Bacillati</taxon>
        <taxon>Actinomycetota</taxon>
        <taxon>Actinomycetes</taxon>
        <taxon>Kitasatosporales</taxon>
        <taxon>Streptomycetaceae</taxon>
        <taxon>Streptomyces</taxon>
    </lineage>
</organism>
<evidence type="ECO:0000256" key="9">
    <source>
        <dbReference type="ARBA" id="ARBA00023157"/>
    </source>
</evidence>
<dbReference type="EMBL" id="JARAWP010000039">
    <property type="protein sequence ID" value="MDX3024908.1"/>
    <property type="molecule type" value="Genomic_DNA"/>
</dbReference>
<evidence type="ECO:0000313" key="14">
    <source>
        <dbReference type="EMBL" id="MDX2964373.1"/>
    </source>
</evidence>
<evidence type="ECO:0000256" key="7">
    <source>
        <dbReference type="ARBA" id="ARBA00023015"/>
    </source>
</evidence>
<dbReference type="GO" id="GO:0045454">
    <property type="term" value="P:cell redox homeostasis"/>
    <property type="evidence" value="ECO:0007669"/>
    <property type="project" value="TreeGrafter"/>
</dbReference>
<comment type="subcellular location">
    <subcellularLocation>
        <location evidence="1 11">Cytoplasm</location>
    </subcellularLocation>
</comment>
<comment type="PTM">
    <text evidence="11">Upon Fe-S cluster removal intramolecular disulfide bonds are formed.</text>
</comment>
<dbReference type="EMBL" id="JARAWC010000030">
    <property type="protein sequence ID" value="MDX2964373.1"/>
    <property type="molecule type" value="Genomic_DNA"/>
</dbReference>
<dbReference type="GO" id="GO:0005737">
    <property type="term" value="C:cytoplasm"/>
    <property type="evidence" value="ECO:0007669"/>
    <property type="project" value="UniProtKB-SubCell"/>
</dbReference>
<keyword evidence="11" id="KW-0963">Cytoplasm</keyword>
<dbReference type="InterPro" id="IPR034768">
    <property type="entry name" value="4FE4S_WBL"/>
</dbReference>
<evidence type="ECO:0000256" key="3">
    <source>
        <dbReference type="ARBA" id="ARBA00022485"/>
    </source>
</evidence>
<dbReference type="Proteomes" id="UP001282288">
    <property type="component" value="Unassembled WGS sequence"/>
</dbReference>
<keyword evidence="3 11" id="KW-0004">4Fe-4S</keyword>
<evidence type="ECO:0000256" key="5">
    <source>
        <dbReference type="ARBA" id="ARBA00023004"/>
    </source>
</evidence>
<feature type="compositionally biased region" description="Pro residues" evidence="12">
    <location>
        <begin position="180"/>
        <end position="190"/>
    </location>
</feature>
<evidence type="ECO:0000256" key="1">
    <source>
        <dbReference type="ARBA" id="ARBA00004496"/>
    </source>
</evidence>
<dbReference type="RefSeq" id="WP_010352598.1">
    <property type="nucleotide sequence ID" value="NZ_CP122369.1"/>
</dbReference>
<dbReference type="PANTHER" id="PTHR38839">
    <property type="entry name" value="TRANSCRIPTIONAL REGULATOR WHID-RELATED"/>
    <property type="match status" value="1"/>
</dbReference>
<comment type="similarity">
    <text evidence="2 11">Belongs to the WhiB family.</text>
</comment>
<protein>
    <recommendedName>
        <fullName evidence="11">Transcriptional regulator WhiB</fullName>
    </recommendedName>
</protein>
<dbReference type="PROSITE" id="PS51674">
    <property type="entry name" value="4FE4S_WBL"/>
    <property type="match status" value="1"/>
</dbReference>
<keyword evidence="10 11" id="KW-0804">Transcription</keyword>